<sequence length="185" mass="21227">MSSEQTSLGHRSLIHDAASIGPIDGLNYRILYNLMPLSVSESLTLPELKHPEDDDEDKKKAIIQGAITVVRKHHAHTEDQFIHCEKYVPEYVKSCLMSLLSVESEQTGIDYEELFDLLQTDLGGWLRKSQLKHLNSMSRPYLEELARTLVKLAKAESTDTDQHDKIWKFMPTYLFSVLTTMLHKE</sequence>
<organism evidence="2">
    <name type="scientific">European wheat striate mosaic virus</name>
    <dbReference type="NCBI Taxonomy" id="2661631"/>
    <lineage>
        <taxon>Viruses</taxon>
        <taxon>Riboviria</taxon>
        <taxon>Orthornavirae</taxon>
        <taxon>Negarnaviricota</taxon>
        <taxon>Polyploviricotina</taxon>
        <taxon>Bunyaviricetes</taxon>
        <taxon>Hareavirales</taxon>
        <taxon>Phenuiviridae</taxon>
        <taxon>Tenuivirus</taxon>
        <taxon>Tenuivirus eurotritici</taxon>
    </lineage>
</organism>
<evidence type="ECO:0000313" key="2">
    <source>
        <dbReference type="EMBL" id="QFU20004.1"/>
    </source>
</evidence>
<dbReference type="Pfam" id="PF04876">
    <property type="entry name" value="Tenui_NCP"/>
    <property type="match status" value="1"/>
</dbReference>
<dbReference type="EMBL" id="MN160380">
    <property type="protein sequence ID" value="QFU20002.1"/>
    <property type="molecule type" value="Genomic_RNA"/>
</dbReference>
<dbReference type="InterPro" id="IPR006960">
    <property type="entry name" value="Major_non-capsid_tenuivirus"/>
</dbReference>
<evidence type="ECO:0000313" key="1">
    <source>
        <dbReference type="EMBL" id="QFU20002.1"/>
    </source>
</evidence>
<accession>A0A5P9K5U5</accession>
<proteinExistence type="predicted"/>
<reference evidence="2" key="1">
    <citation type="journal article" date="2019" name="Phytopathology">
        <title>Sixty Years after the First Description: Genome Sequence and Biological Characterization of European Wheat Striate Mosaic Virus Infecting Cereal Crops.</title>
        <authorList>
            <person name="Somera M."/>
            <person name="Kvarnheden A."/>
            <person name="Desbiez C."/>
            <person name="Blystad D.R."/>
            <person name="Soovali P."/>
            <person name="Kundu J.K."/>
            <person name="Gantsovski M."/>
            <person name="Nygren J."/>
            <person name="Lecoq H."/>
            <person name="Verdin E."/>
            <person name="Spetz C."/>
            <person name="Tamisier L."/>
            <person name="Truve E."/>
            <person name="Massart S."/>
        </authorList>
    </citation>
    <scope>NUCLEOTIDE SEQUENCE</scope>
    <source>
        <strain evidence="1">Meeri</strain>
        <strain evidence="2">Oru2</strain>
    </source>
</reference>
<dbReference type="EMBL" id="MN160381">
    <property type="protein sequence ID" value="QFU20004.1"/>
    <property type="molecule type" value="Genomic_RNA"/>
</dbReference>
<name>A0A5P9K5U5_9VIRU</name>
<protein>
    <submittedName>
        <fullName evidence="2">PV4</fullName>
    </submittedName>
</protein>